<evidence type="ECO:0000256" key="2">
    <source>
        <dbReference type="ARBA" id="ARBA00022516"/>
    </source>
</evidence>
<comment type="catalytic activity">
    <reaction evidence="10">
        <text>a very-long-chain acyl-CoA + malonyl-CoA + H(+) = a very-long-chain 3-oxoacyl-CoA + CO2 + CoA</text>
        <dbReference type="Rhea" id="RHEA:32727"/>
        <dbReference type="ChEBI" id="CHEBI:15378"/>
        <dbReference type="ChEBI" id="CHEBI:16526"/>
        <dbReference type="ChEBI" id="CHEBI:57287"/>
        <dbReference type="ChEBI" id="CHEBI:57384"/>
        <dbReference type="ChEBI" id="CHEBI:90725"/>
        <dbReference type="ChEBI" id="CHEBI:90736"/>
        <dbReference type="EC" id="2.3.1.199"/>
    </reaction>
</comment>
<evidence type="ECO:0000313" key="12">
    <source>
        <dbReference type="Proteomes" id="UP000198287"/>
    </source>
</evidence>
<dbReference type="GO" id="GO:0030148">
    <property type="term" value="P:sphingolipid biosynthetic process"/>
    <property type="evidence" value="ECO:0007669"/>
    <property type="project" value="TreeGrafter"/>
</dbReference>
<gene>
    <name evidence="11" type="ORF">Fcan01_16639</name>
</gene>
<keyword evidence="5 10" id="KW-0276">Fatty acid metabolism</keyword>
<protein>
    <recommendedName>
        <fullName evidence="10">Elongation of very long chain fatty acids protein</fullName>
        <ecNumber evidence="10">2.3.1.199</ecNumber>
    </recommendedName>
    <alternativeName>
        <fullName evidence="10">Very-long-chain 3-oxoacyl-CoA synthase</fullName>
    </alternativeName>
</protein>
<keyword evidence="3 10" id="KW-0808">Transferase</keyword>
<evidence type="ECO:0000256" key="7">
    <source>
        <dbReference type="ARBA" id="ARBA00023098"/>
    </source>
</evidence>
<feature type="transmembrane region" description="Helical" evidence="10">
    <location>
        <begin position="151"/>
        <end position="172"/>
    </location>
</feature>
<evidence type="ECO:0000256" key="8">
    <source>
        <dbReference type="ARBA" id="ARBA00023136"/>
    </source>
</evidence>
<evidence type="ECO:0000256" key="4">
    <source>
        <dbReference type="ARBA" id="ARBA00022692"/>
    </source>
</evidence>
<evidence type="ECO:0000256" key="3">
    <source>
        <dbReference type="ARBA" id="ARBA00022679"/>
    </source>
</evidence>
<keyword evidence="12" id="KW-1185">Reference proteome</keyword>
<dbReference type="GO" id="GO:0005789">
    <property type="term" value="C:endoplasmic reticulum membrane"/>
    <property type="evidence" value="ECO:0007669"/>
    <property type="project" value="TreeGrafter"/>
</dbReference>
<dbReference type="GO" id="GO:0034626">
    <property type="term" value="P:fatty acid elongation, polyunsaturated fatty acid"/>
    <property type="evidence" value="ECO:0007669"/>
    <property type="project" value="TreeGrafter"/>
</dbReference>
<dbReference type="Pfam" id="PF01151">
    <property type="entry name" value="ELO"/>
    <property type="match status" value="2"/>
</dbReference>
<dbReference type="GO" id="GO:0042761">
    <property type="term" value="P:very long-chain fatty acid biosynthetic process"/>
    <property type="evidence" value="ECO:0007669"/>
    <property type="project" value="TreeGrafter"/>
</dbReference>
<evidence type="ECO:0000256" key="6">
    <source>
        <dbReference type="ARBA" id="ARBA00022989"/>
    </source>
</evidence>
<evidence type="ECO:0000256" key="10">
    <source>
        <dbReference type="RuleBase" id="RU361115"/>
    </source>
</evidence>
<dbReference type="InterPro" id="IPR002076">
    <property type="entry name" value="ELO_fam"/>
</dbReference>
<proteinExistence type="inferred from homology"/>
<dbReference type="GO" id="GO:0009922">
    <property type="term" value="F:fatty acid elongase activity"/>
    <property type="evidence" value="ECO:0007669"/>
    <property type="project" value="UniProtKB-EC"/>
</dbReference>
<feature type="transmembrane region" description="Helical" evidence="10">
    <location>
        <begin position="87"/>
        <end position="106"/>
    </location>
</feature>
<comment type="similarity">
    <text evidence="10">Belongs to the ELO family.</text>
</comment>
<name>A0A226DU55_FOLCA</name>
<organism evidence="11 12">
    <name type="scientific">Folsomia candida</name>
    <name type="common">Springtail</name>
    <dbReference type="NCBI Taxonomy" id="158441"/>
    <lineage>
        <taxon>Eukaryota</taxon>
        <taxon>Metazoa</taxon>
        <taxon>Ecdysozoa</taxon>
        <taxon>Arthropoda</taxon>
        <taxon>Hexapoda</taxon>
        <taxon>Collembola</taxon>
        <taxon>Entomobryomorpha</taxon>
        <taxon>Isotomoidea</taxon>
        <taxon>Isotomidae</taxon>
        <taxon>Proisotominae</taxon>
        <taxon>Folsomia</taxon>
    </lineage>
</organism>
<feature type="transmembrane region" description="Helical" evidence="10">
    <location>
        <begin position="56"/>
        <end position="75"/>
    </location>
</feature>
<dbReference type="OrthoDB" id="10259681at2759"/>
<evidence type="ECO:0000256" key="5">
    <source>
        <dbReference type="ARBA" id="ARBA00022832"/>
    </source>
</evidence>
<comment type="caution">
    <text evidence="11">The sequence shown here is derived from an EMBL/GenBank/DDBJ whole genome shotgun (WGS) entry which is preliminary data.</text>
</comment>
<keyword evidence="4 10" id="KW-0812">Transmembrane</keyword>
<evidence type="ECO:0000256" key="9">
    <source>
        <dbReference type="ARBA" id="ARBA00023160"/>
    </source>
</evidence>
<dbReference type="Proteomes" id="UP000198287">
    <property type="component" value="Unassembled WGS sequence"/>
</dbReference>
<dbReference type="GO" id="GO:0019367">
    <property type="term" value="P:fatty acid elongation, saturated fatty acid"/>
    <property type="evidence" value="ECO:0007669"/>
    <property type="project" value="TreeGrafter"/>
</dbReference>
<dbReference type="AlphaFoldDB" id="A0A226DU55"/>
<dbReference type="EMBL" id="LNIX01000011">
    <property type="protein sequence ID" value="OXA48763.1"/>
    <property type="molecule type" value="Genomic_DNA"/>
</dbReference>
<keyword evidence="7 10" id="KW-0443">Lipid metabolism</keyword>
<dbReference type="PANTHER" id="PTHR11157:SF17">
    <property type="entry name" value="ELONGATION OF VERY LONG CHAIN FATTY ACIDS PROTEIN 6"/>
    <property type="match status" value="1"/>
</dbReference>
<dbReference type="GO" id="GO:0034625">
    <property type="term" value="P:fatty acid elongation, monounsaturated fatty acid"/>
    <property type="evidence" value="ECO:0007669"/>
    <property type="project" value="TreeGrafter"/>
</dbReference>
<keyword evidence="9 10" id="KW-0275">Fatty acid biosynthesis</keyword>
<keyword evidence="6 10" id="KW-1133">Transmembrane helix</keyword>
<comment type="subcellular location">
    <subcellularLocation>
        <location evidence="1">Membrane</location>
        <topology evidence="1">Multi-pass membrane protein</topology>
    </subcellularLocation>
</comment>
<keyword evidence="2 10" id="KW-0444">Lipid biosynthesis</keyword>
<accession>A0A226DU55</accession>
<dbReference type="EC" id="2.3.1.199" evidence="10"/>
<evidence type="ECO:0000256" key="1">
    <source>
        <dbReference type="ARBA" id="ARBA00004141"/>
    </source>
</evidence>
<sequence>MTSDLIRKILDRVLPDIEKSFNNWDYLENPTIEPFEFEAGLDPTIEKGKIWNAFPFYFQIVISYVVTIHLIRWIMRDREPFQLLGPLTTWNFGMAAFSAIAFIRTVPELVQVLGGDEGFHRSVCARIMYTYFAISTLGYKPLKFMSMGLTLLQICQFVVAIGINVYAVGVKWTGDPCAVSNESSLVTLFMFISYLFLFSHFFYKSYFPNEKKAVR</sequence>
<feature type="transmembrane region" description="Helical" evidence="10">
    <location>
        <begin position="184"/>
        <end position="203"/>
    </location>
</feature>
<dbReference type="PANTHER" id="PTHR11157">
    <property type="entry name" value="FATTY ACID ACYL TRANSFERASE-RELATED"/>
    <property type="match status" value="1"/>
</dbReference>
<reference evidence="11 12" key="1">
    <citation type="submission" date="2015-12" db="EMBL/GenBank/DDBJ databases">
        <title>The genome of Folsomia candida.</title>
        <authorList>
            <person name="Faddeeva A."/>
            <person name="Derks M.F."/>
            <person name="Anvar Y."/>
            <person name="Smit S."/>
            <person name="Van Straalen N."/>
            <person name="Roelofs D."/>
        </authorList>
    </citation>
    <scope>NUCLEOTIDE SEQUENCE [LARGE SCALE GENOMIC DNA]</scope>
    <source>
        <strain evidence="11 12">VU population</strain>
        <tissue evidence="11">Whole body</tissue>
    </source>
</reference>
<keyword evidence="8 10" id="KW-0472">Membrane</keyword>
<evidence type="ECO:0000313" key="11">
    <source>
        <dbReference type="EMBL" id="OXA48763.1"/>
    </source>
</evidence>
<comment type="caution">
    <text evidence="10">Lacks conserved residue(s) required for the propagation of feature annotation.</text>
</comment>